<keyword evidence="2" id="KW-1133">Transmembrane helix</keyword>
<dbReference type="OrthoDB" id="1055097at2759"/>
<feature type="non-terminal residue" evidence="3">
    <location>
        <position position="1"/>
    </location>
</feature>
<gene>
    <name evidence="3" type="ORF">BIW11_11774</name>
</gene>
<keyword evidence="2" id="KW-0472">Membrane</keyword>
<organism evidence="3 4">
    <name type="scientific">Tropilaelaps mercedesae</name>
    <dbReference type="NCBI Taxonomy" id="418985"/>
    <lineage>
        <taxon>Eukaryota</taxon>
        <taxon>Metazoa</taxon>
        <taxon>Ecdysozoa</taxon>
        <taxon>Arthropoda</taxon>
        <taxon>Chelicerata</taxon>
        <taxon>Arachnida</taxon>
        <taxon>Acari</taxon>
        <taxon>Parasitiformes</taxon>
        <taxon>Mesostigmata</taxon>
        <taxon>Gamasina</taxon>
        <taxon>Dermanyssoidea</taxon>
        <taxon>Laelapidae</taxon>
        <taxon>Tropilaelaps</taxon>
    </lineage>
</organism>
<keyword evidence="4" id="KW-1185">Reference proteome</keyword>
<feature type="region of interest" description="Disordered" evidence="1">
    <location>
        <begin position="501"/>
        <end position="521"/>
    </location>
</feature>
<evidence type="ECO:0000256" key="2">
    <source>
        <dbReference type="SAM" id="Phobius"/>
    </source>
</evidence>
<evidence type="ECO:0000313" key="4">
    <source>
        <dbReference type="Proteomes" id="UP000192247"/>
    </source>
</evidence>
<dbReference type="InParanoid" id="A0A1V9X9K7"/>
<feature type="compositionally biased region" description="Basic residues" evidence="1">
    <location>
        <begin position="503"/>
        <end position="514"/>
    </location>
</feature>
<dbReference type="AlphaFoldDB" id="A0A1V9X9K7"/>
<comment type="caution">
    <text evidence="3">The sequence shown here is derived from an EMBL/GenBank/DDBJ whole genome shotgun (WGS) entry which is preliminary data.</text>
</comment>
<keyword evidence="2" id="KW-0812">Transmembrane</keyword>
<evidence type="ECO:0000256" key="1">
    <source>
        <dbReference type="SAM" id="MobiDB-lite"/>
    </source>
</evidence>
<protein>
    <submittedName>
        <fullName evidence="3">Uncharacterized protein</fullName>
    </submittedName>
</protein>
<feature type="transmembrane region" description="Helical" evidence="2">
    <location>
        <begin position="305"/>
        <end position="327"/>
    </location>
</feature>
<name>A0A1V9X9K7_9ACAR</name>
<evidence type="ECO:0000313" key="3">
    <source>
        <dbReference type="EMBL" id="OQR70210.1"/>
    </source>
</evidence>
<dbReference type="EMBL" id="MNPL01018295">
    <property type="protein sequence ID" value="OQR70210.1"/>
    <property type="molecule type" value="Genomic_DNA"/>
</dbReference>
<proteinExistence type="predicted"/>
<dbReference type="Proteomes" id="UP000192247">
    <property type="component" value="Unassembled WGS sequence"/>
</dbReference>
<sequence>YRAQGFPNHTILALTTLEHSISVTWKVDNKNLPWSIVYRLESVSPYAMRLHNRTGEGPHSSADDAIFTDVIKDLESESRYVVCAALAVAEGSSRHFEMDPTACQAVNTKGPRHNFKDSQSEQASHNASSLFMPPMAEKRRVSQWATTQLLAMRGGQRSIWVRWRLKVVRSTIGSPTLYRTRRDSEDDLTSSREWIVLTRKLGTGNFSEVRVSDTSGHSKDGNVYNYTVPSLTPDTAYDCCLMPVDTLLEDTMADRNVPGGLRDIPVHLRASVEQTLMMCKEIVTVAENFKHSSSSISSFLDGSSLIVVVAASAFITAVIVAALRCCCPASRLTMMYSEWENMPSHSQAHQRPRRARSEVRALPARPFTSLGNVCATSREDPFRTMRSLGNRQKMMGSDGGSYNDTTSSEDDRKILNAQSREIQRNKTTINWANEEATVEDSDGSGAVAYLDGRKVQVFGLGVSKTLPKSILRKSARPLAHESPPVFKGGAVTRVAGRSAARTQSHHARSFKKPVRSPPVIRRSSHCQNPRLNFCAFGKETTAHCVIDLACSACALESQSVASNSDNCSSTKHLCAHSSTTSSDCEVFIEHV</sequence>
<accession>A0A1V9X9K7</accession>
<reference evidence="3 4" key="1">
    <citation type="journal article" date="2017" name="Gigascience">
        <title>Draft genome of the honey bee ectoparasitic mite, Tropilaelaps mercedesae, is shaped by the parasitic life history.</title>
        <authorList>
            <person name="Dong X."/>
            <person name="Armstrong S.D."/>
            <person name="Xia D."/>
            <person name="Makepeace B.L."/>
            <person name="Darby A.C."/>
            <person name="Kadowaki T."/>
        </authorList>
    </citation>
    <scope>NUCLEOTIDE SEQUENCE [LARGE SCALE GENOMIC DNA]</scope>
    <source>
        <strain evidence="3">Wuxi-XJTLU</strain>
    </source>
</reference>